<evidence type="ECO:0000313" key="3">
    <source>
        <dbReference type="EMBL" id="CAE0435399.1"/>
    </source>
</evidence>
<dbReference type="InterPro" id="IPR036291">
    <property type="entry name" value="NAD(P)-bd_dom_sf"/>
</dbReference>
<dbReference type="PANTHER" id="PTHR43157:SF31">
    <property type="entry name" value="PHOSPHATIDYLINOSITOL-GLYCAN BIOSYNTHESIS CLASS F PROTEIN"/>
    <property type="match status" value="1"/>
</dbReference>
<protein>
    <recommendedName>
        <fullName evidence="4">Protochlorophyllide reductase</fullName>
    </recommendedName>
</protein>
<dbReference type="EMBL" id="HBIN01007719">
    <property type="protein sequence ID" value="CAE0435399.1"/>
    <property type="molecule type" value="Transcribed_RNA"/>
</dbReference>
<dbReference type="AlphaFoldDB" id="A0A6S8BAJ2"/>
<dbReference type="Pfam" id="PF00106">
    <property type="entry name" value="adh_short"/>
    <property type="match status" value="1"/>
</dbReference>
<evidence type="ECO:0000256" key="1">
    <source>
        <dbReference type="ARBA" id="ARBA00023002"/>
    </source>
</evidence>
<dbReference type="EMBL" id="HBIN01007718">
    <property type="protein sequence ID" value="CAE0435398.1"/>
    <property type="molecule type" value="Transcribed_RNA"/>
</dbReference>
<dbReference type="PRINTS" id="PR00081">
    <property type="entry name" value="GDHRDH"/>
</dbReference>
<gene>
    <name evidence="2" type="ORF">ASTO00021_LOCUS5678</name>
    <name evidence="3" type="ORF">ASTO00021_LOCUS5679</name>
</gene>
<dbReference type="SUPFAM" id="SSF51735">
    <property type="entry name" value="NAD(P)-binding Rossmann-fold domains"/>
    <property type="match status" value="1"/>
</dbReference>
<dbReference type="PANTHER" id="PTHR43157">
    <property type="entry name" value="PHOSPHATIDYLINOSITOL-GLYCAN BIOSYNTHESIS CLASS F PROTEIN-RELATED"/>
    <property type="match status" value="1"/>
</dbReference>
<reference evidence="3" key="1">
    <citation type="submission" date="2021-01" db="EMBL/GenBank/DDBJ databases">
        <authorList>
            <person name="Corre E."/>
            <person name="Pelletier E."/>
            <person name="Niang G."/>
            <person name="Scheremetjew M."/>
            <person name="Finn R."/>
            <person name="Kale V."/>
            <person name="Holt S."/>
            <person name="Cochrane G."/>
            <person name="Meng A."/>
            <person name="Brown T."/>
            <person name="Cohen L."/>
        </authorList>
    </citation>
    <scope>NUCLEOTIDE SEQUENCE</scope>
    <source>
        <strain evidence="3">GSBS06</strain>
    </source>
</reference>
<dbReference type="InterPro" id="IPR002347">
    <property type="entry name" value="SDR_fam"/>
</dbReference>
<dbReference type="GO" id="GO:0016491">
    <property type="term" value="F:oxidoreductase activity"/>
    <property type="evidence" value="ECO:0007669"/>
    <property type="project" value="UniProtKB-KW"/>
</dbReference>
<keyword evidence="1" id="KW-0560">Oxidoreductase</keyword>
<organism evidence="3">
    <name type="scientific">Aplanochytrium stocchinoi</name>
    <dbReference type="NCBI Taxonomy" id="215587"/>
    <lineage>
        <taxon>Eukaryota</taxon>
        <taxon>Sar</taxon>
        <taxon>Stramenopiles</taxon>
        <taxon>Bigyra</taxon>
        <taxon>Labyrinthulomycetes</taxon>
        <taxon>Thraustochytrida</taxon>
        <taxon>Thraustochytriidae</taxon>
        <taxon>Aplanochytrium</taxon>
    </lineage>
</organism>
<dbReference type="Gene3D" id="3.40.50.720">
    <property type="entry name" value="NAD(P)-binding Rossmann-like Domain"/>
    <property type="match status" value="1"/>
</dbReference>
<name>A0A6S8BAJ2_9STRA</name>
<proteinExistence type="predicted"/>
<sequence length="320" mass="33887">MGGPKWFPKFKESLPSMEGKTVVITGTTSGTGKIAADTLASLGARLVLLNRKSERSKASLEELKKNHPDAEIEQIDCDLQSFASVKSAAQEVISKYGEGINVLANNAGIMAVPDKATEDGHCVQMQTNHLSHFLLTKLLMPLLEKGAEAHGEARVVNHSSIARKGKPLKAKYFGTNGGKLGGSEQAARWARYQQTKLANAVHTFALKDRLDAAGSKVKAVVAHPGIARTELFAGPGNGSVLGKAIKGVVNNAVAQHMADGAMGLIHAIADESVESGHFIGPGPRGRKGPVAPFEAEDYCKDGANKQVLWDESEKAVADHV</sequence>
<evidence type="ECO:0000313" key="2">
    <source>
        <dbReference type="EMBL" id="CAE0435398.1"/>
    </source>
</evidence>
<accession>A0A6S8BAJ2</accession>
<evidence type="ECO:0008006" key="4">
    <source>
        <dbReference type="Google" id="ProtNLM"/>
    </source>
</evidence>